<dbReference type="Gene3D" id="3.40.50.720">
    <property type="entry name" value="NAD(P)-binding Rossmann-like Domain"/>
    <property type="match status" value="1"/>
</dbReference>
<evidence type="ECO:0000256" key="2">
    <source>
        <dbReference type="ARBA" id="ARBA00022857"/>
    </source>
</evidence>
<dbReference type="Pfam" id="PF23441">
    <property type="entry name" value="SDR"/>
    <property type="match status" value="1"/>
</dbReference>
<protein>
    <submittedName>
        <fullName evidence="4">SDR family oxidoreductase</fullName>
    </submittedName>
</protein>
<reference evidence="4 5" key="1">
    <citation type="submission" date="2020-04" db="EMBL/GenBank/DDBJ databases">
        <title>Description of novel Gluconacetobacter.</title>
        <authorList>
            <person name="Sombolestani A."/>
        </authorList>
    </citation>
    <scope>NUCLEOTIDE SEQUENCE [LARGE SCALE GENOMIC DNA]</scope>
    <source>
        <strain evidence="4 5">LMG 27725</strain>
    </source>
</reference>
<sequence length="239" mass="25534">MSLKDKRVVVLGGTSGIGFAVAAAAAREGARVVIGSSRRQRVDAALSELPDGSEGHVVDLTDHGAVERFFNELGAYDHLVYTAGEPLLLRSLATIDLSEARRFFETRYWGAYAAAKFGSAGVRPGGSIVLTSGTASQRPGPGWSAVAGALAAMEGLCRALAIELAPIRVNVVTPGLVRTELWREMDELERDQLYKGASENLLVRHVGEVHEIAQTYIYLMNQTYVTGQTMITDGGASLV</sequence>
<keyword evidence="2" id="KW-0521">NADP</keyword>
<keyword evidence="5" id="KW-1185">Reference proteome</keyword>
<dbReference type="AlphaFoldDB" id="A0A7W4PB52"/>
<keyword evidence="3" id="KW-0560">Oxidoreductase</keyword>
<dbReference type="Proteomes" id="UP000525623">
    <property type="component" value="Unassembled WGS sequence"/>
</dbReference>
<dbReference type="InterPro" id="IPR036291">
    <property type="entry name" value="NAD(P)-bd_dom_sf"/>
</dbReference>
<accession>A0A7W4PB52</accession>
<name>A0A7W4PB52_9PROT</name>
<dbReference type="GO" id="GO:0016491">
    <property type="term" value="F:oxidoreductase activity"/>
    <property type="evidence" value="ECO:0007669"/>
    <property type="project" value="UniProtKB-KW"/>
</dbReference>
<dbReference type="EMBL" id="JABEQL010000031">
    <property type="protein sequence ID" value="MBB2180765.1"/>
    <property type="molecule type" value="Genomic_DNA"/>
</dbReference>
<dbReference type="InterPro" id="IPR057571">
    <property type="entry name" value="SDR_PhqE-like"/>
</dbReference>
<dbReference type="RefSeq" id="WP_182968497.1">
    <property type="nucleotide sequence ID" value="NZ_BAABGC010000059.1"/>
</dbReference>
<evidence type="ECO:0000256" key="3">
    <source>
        <dbReference type="ARBA" id="ARBA00023002"/>
    </source>
</evidence>
<comment type="caution">
    <text evidence="4">The sequence shown here is derived from an EMBL/GenBank/DDBJ whole genome shotgun (WGS) entry which is preliminary data.</text>
</comment>
<evidence type="ECO:0000313" key="5">
    <source>
        <dbReference type="Proteomes" id="UP000525623"/>
    </source>
</evidence>
<proteinExistence type="inferred from homology"/>
<dbReference type="InterPro" id="IPR051122">
    <property type="entry name" value="SDR_DHRS6-like"/>
</dbReference>
<dbReference type="SUPFAM" id="SSF51735">
    <property type="entry name" value="NAD(P)-binding Rossmann-fold domains"/>
    <property type="match status" value="1"/>
</dbReference>
<dbReference type="PANTHER" id="PTHR43477">
    <property type="entry name" value="DIHYDROANTICAPSIN 7-DEHYDROGENASE"/>
    <property type="match status" value="1"/>
</dbReference>
<dbReference type="PRINTS" id="PR00081">
    <property type="entry name" value="GDHRDH"/>
</dbReference>
<gene>
    <name evidence="4" type="ORF">HLH29_16640</name>
</gene>
<comment type="similarity">
    <text evidence="1">Belongs to the short-chain dehydrogenases/reductases (SDR) family.</text>
</comment>
<evidence type="ECO:0000313" key="4">
    <source>
        <dbReference type="EMBL" id="MBB2180765.1"/>
    </source>
</evidence>
<organism evidence="4 5">
    <name type="scientific">Gluconacetobacter tumulicola</name>
    <dbReference type="NCBI Taxonomy" id="1017177"/>
    <lineage>
        <taxon>Bacteria</taxon>
        <taxon>Pseudomonadati</taxon>
        <taxon>Pseudomonadota</taxon>
        <taxon>Alphaproteobacteria</taxon>
        <taxon>Acetobacterales</taxon>
        <taxon>Acetobacteraceae</taxon>
        <taxon>Gluconacetobacter</taxon>
    </lineage>
</organism>
<evidence type="ECO:0000256" key="1">
    <source>
        <dbReference type="ARBA" id="ARBA00006484"/>
    </source>
</evidence>
<dbReference type="InterPro" id="IPR002347">
    <property type="entry name" value="SDR_fam"/>
</dbReference>
<dbReference type="PANTHER" id="PTHR43477:SF1">
    <property type="entry name" value="DIHYDROANTICAPSIN 7-DEHYDROGENASE"/>
    <property type="match status" value="1"/>
</dbReference>